<protein>
    <submittedName>
        <fullName evidence="1">Uncharacterized protein</fullName>
    </submittedName>
</protein>
<comment type="caution">
    <text evidence="1">The sequence shown here is derived from an EMBL/GenBank/DDBJ whole genome shotgun (WGS) entry which is preliminary data.</text>
</comment>
<accession>A0A4Q0PNC1</accession>
<dbReference type="STRING" id="1122159.SAMN02745246_01409"/>
<dbReference type="RefSeq" id="WP_073098523.1">
    <property type="nucleotide sequence ID" value="NZ_QOVL01000005.1"/>
</dbReference>
<reference evidence="1 2" key="1">
    <citation type="submission" date="2018-07" db="EMBL/GenBank/DDBJ databases">
        <title>Leeuwenhoekiella genomics.</title>
        <authorList>
            <person name="Tahon G."/>
            <person name="Willems A."/>
        </authorList>
    </citation>
    <scope>NUCLEOTIDE SEQUENCE [LARGE SCALE GENOMIC DNA]</scope>
    <source>
        <strain evidence="1 2">LMG 1345</strain>
    </source>
</reference>
<name>A0A4Q0PNC1_9FLAO</name>
<evidence type="ECO:0000313" key="1">
    <source>
        <dbReference type="EMBL" id="RXG32049.1"/>
    </source>
</evidence>
<gene>
    <name evidence="1" type="ORF">DSL99_1354</name>
</gene>
<evidence type="ECO:0000313" key="2">
    <source>
        <dbReference type="Proteomes" id="UP000290608"/>
    </source>
</evidence>
<sequence>MKKTNLTVSELFGRLKELALESGSVYMDQIPEVLQDDFKLFISNRALTQGPNGREQIPSQDMREYYLKVHQGDGVSYPVQFKGGRMTREQAKNQYRSEVDRIIGKRPEYTNFSEGYQVYSDATTMFFDNFFQLNFQGWKNTPQEEIHEYNNERIAQEKRFYEFYKDLIDGLEE</sequence>
<dbReference type="Proteomes" id="UP000290608">
    <property type="component" value="Unassembled WGS sequence"/>
</dbReference>
<proteinExistence type="predicted"/>
<dbReference type="EMBL" id="QOVL01000005">
    <property type="protein sequence ID" value="RXG32049.1"/>
    <property type="molecule type" value="Genomic_DNA"/>
</dbReference>
<organism evidence="1 2">
    <name type="scientific">Leeuwenhoekiella marinoflava</name>
    <dbReference type="NCBI Taxonomy" id="988"/>
    <lineage>
        <taxon>Bacteria</taxon>
        <taxon>Pseudomonadati</taxon>
        <taxon>Bacteroidota</taxon>
        <taxon>Flavobacteriia</taxon>
        <taxon>Flavobacteriales</taxon>
        <taxon>Flavobacteriaceae</taxon>
        <taxon>Leeuwenhoekiella</taxon>
    </lineage>
</organism>
<dbReference type="AlphaFoldDB" id="A0A4Q0PNC1"/>